<dbReference type="PANTHER" id="PTHR22550">
    <property type="entry name" value="SPORE GERMINATION PROTEIN"/>
    <property type="match status" value="1"/>
</dbReference>
<proteinExistence type="inferred from homology"/>
<organism evidence="5 6">
    <name type="scientific">Carboxydichorda subterranea</name>
    <dbReference type="NCBI Taxonomy" id="3109565"/>
    <lineage>
        <taxon>Bacteria</taxon>
        <taxon>Bacillati</taxon>
        <taxon>Bacillota</taxon>
        <taxon>Limnochordia</taxon>
        <taxon>Limnochordales</taxon>
        <taxon>Geochordaceae</taxon>
        <taxon>Carboxydichorda</taxon>
    </lineage>
</organism>
<dbReference type="RefSeq" id="WP_324718054.1">
    <property type="nucleotide sequence ID" value="NZ_CP141615.1"/>
</dbReference>
<protein>
    <submittedName>
        <fullName evidence="5">Spore germination protein</fullName>
    </submittedName>
</protein>
<evidence type="ECO:0000256" key="3">
    <source>
        <dbReference type="SAM" id="MobiDB-lite"/>
    </source>
</evidence>
<dbReference type="InterPro" id="IPR004995">
    <property type="entry name" value="Spore_Ger"/>
</dbReference>
<keyword evidence="4" id="KW-1133">Transmembrane helix</keyword>
<feature type="transmembrane region" description="Helical" evidence="4">
    <location>
        <begin position="384"/>
        <end position="404"/>
    </location>
</feature>
<dbReference type="PANTHER" id="PTHR22550:SF5">
    <property type="entry name" value="LEUCINE ZIPPER PROTEIN 4"/>
    <property type="match status" value="1"/>
</dbReference>
<keyword evidence="2 4" id="KW-0472">Membrane</keyword>
<dbReference type="Pfam" id="PF03323">
    <property type="entry name" value="GerA"/>
    <property type="match status" value="1"/>
</dbReference>
<dbReference type="Proteomes" id="UP001332192">
    <property type="component" value="Chromosome"/>
</dbReference>
<reference evidence="5 6" key="1">
    <citation type="journal article" date="2024" name="Front. Microbiol.">
        <title>Novel thermophilic genera Geochorda gen. nov. and Carboxydochorda gen. nov. from the deep terrestrial subsurface reveal the ecophysiological diversity in the class Limnochordia.</title>
        <authorList>
            <person name="Karnachuk O.V."/>
            <person name="Lukina A.P."/>
            <person name="Avakyan M.R."/>
            <person name="Kadnikov V.V."/>
            <person name="Begmatov S."/>
            <person name="Beletsky A.V."/>
            <person name="Vlasova K.G."/>
            <person name="Novikov A.A."/>
            <person name="Shcherbakova V.A."/>
            <person name="Mardanov A.V."/>
            <person name="Ravin N.V."/>
        </authorList>
    </citation>
    <scope>NUCLEOTIDE SEQUENCE [LARGE SCALE GENOMIC DNA]</scope>
    <source>
        <strain evidence="5 6">L945</strain>
    </source>
</reference>
<feature type="transmembrane region" description="Helical" evidence="4">
    <location>
        <begin position="441"/>
        <end position="465"/>
    </location>
</feature>
<gene>
    <name evidence="5" type="ORF">U7230_07265</name>
</gene>
<evidence type="ECO:0000256" key="4">
    <source>
        <dbReference type="SAM" id="Phobius"/>
    </source>
</evidence>
<keyword evidence="4" id="KW-0812">Transmembrane</keyword>
<comment type="similarity">
    <text evidence="1">Belongs to the GerABKA family.</text>
</comment>
<dbReference type="PIRSF" id="PIRSF005690">
    <property type="entry name" value="GerBA"/>
    <property type="match status" value="1"/>
</dbReference>
<evidence type="ECO:0000313" key="6">
    <source>
        <dbReference type="Proteomes" id="UP001332192"/>
    </source>
</evidence>
<dbReference type="InterPro" id="IPR050768">
    <property type="entry name" value="UPF0353/GerABKA_families"/>
</dbReference>
<feature type="transmembrane region" description="Helical" evidence="4">
    <location>
        <begin position="410"/>
        <end position="434"/>
    </location>
</feature>
<feature type="transmembrane region" description="Helical" evidence="4">
    <location>
        <begin position="358"/>
        <end position="377"/>
    </location>
</feature>
<accession>A0ABZ1C180</accession>
<dbReference type="EMBL" id="CP141615">
    <property type="protein sequence ID" value="WRP18782.1"/>
    <property type="molecule type" value="Genomic_DNA"/>
</dbReference>
<name>A0ABZ1C180_9FIRM</name>
<feature type="transmembrane region" description="Helical" evidence="4">
    <location>
        <begin position="318"/>
        <end position="338"/>
    </location>
</feature>
<keyword evidence="6" id="KW-1185">Reference proteome</keyword>
<evidence type="ECO:0000313" key="5">
    <source>
        <dbReference type="EMBL" id="WRP18782.1"/>
    </source>
</evidence>
<feature type="region of interest" description="Disordered" evidence="3">
    <location>
        <begin position="1"/>
        <end position="27"/>
    </location>
</feature>
<evidence type="ECO:0000256" key="1">
    <source>
        <dbReference type="ARBA" id="ARBA00005278"/>
    </source>
</evidence>
<evidence type="ECO:0000256" key="2">
    <source>
        <dbReference type="ARBA" id="ARBA00023136"/>
    </source>
</evidence>
<sequence>MRAPRTWFLGHRRPRVKPGSPPSPGPVTDFTGNAQADAEAIARHLGRPGDLQRRLLPLSPGPGRSSRTLLVLYLDNLVNVARLERAVVLPLLEGPPGALDRPDGLLGVIAAAHVRLVSTVPDAATRLIHGWVMVLGDGWPQAAGIELPDWPGRAVDEPPSEVVTKGPRTGFVEELRKNLALLRVTFPTPNLRVQLFSCGKEPGISVAMVWMEGRTPPERVERGRILLGRLHDILGPVDIQTVSELVGRTTMRVLPLFFQTERVDRVAAALREGRIAIFVDRSPFALVAPSTFFMMLTSAEDYYQPPEVALALRLTRMVGFLLALVATPFYIGLVGFNPGVLPTRLAMAVSASRQGVPYPAWMEALIMELMMTILVEASVRLPRAIGSAATVVGGLIIGQAAAQASLISNLMIIVVAVSAITSFALPNVEILYAVRVMKWPMMLAAGLMGLPGLFVAFVLMTMWMASLRSLDEPYLYPMAPFEGIAVLRDTLLRRRWEILHPGRYRPQVPPFDAAPTRPASGEVTP</sequence>